<feature type="transmembrane region" description="Helical" evidence="1">
    <location>
        <begin position="311"/>
        <end position="333"/>
    </location>
</feature>
<sequence>MLQVLIEVKESIKKRKFFTILIFINTLLFFILLTALYLHYFNVETKTKSFYAQYEGKNIYQLTDNLYGEEEKEYFSSSVGLDRIKGFHEHVSNHEDFIYLNTNLQPLGVTNFKGSDLFLYGYEEGMATPAFTKDGEKYEVVKSIQLNDKIFSMFNLSVENGSIFDKQDYYYSPNKTIPIILGSEYNSIYSIGDKVNFDYIDTKLEGKVIGILPSNTIIPVKNNIEFSIDRYFIIPEFLMDYVSQNNNDLLLQQRHYLNLINGQIYTDMDQLEIRKKINELSEKTDFQSVTVIGANEIGINIMFSMLQHNKILIITLTVFLFLFAVFCIALSLIMKWHINVKRYAIHLISGATINKVFSYSFIEIFFTVFIAVVLVFIFSLSIGILPINYFISMIVLALLLTLLGTFPLYINLTKLRVTMILKRKD</sequence>
<dbReference type="RefSeq" id="WP_377928728.1">
    <property type="nucleotide sequence ID" value="NZ_JBHUEM010000020.1"/>
</dbReference>
<feature type="transmembrane region" description="Helical" evidence="1">
    <location>
        <begin position="20"/>
        <end position="40"/>
    </location>
</feature>
<accession>A0ABW4LQS3</accession>
<dbReference type="Proteomes" id="UP001597214">
    <property type="component" value="Unassembled WGS sequence"/>
</dbReference>
<proteinExistence type="predicted"/>
<evidence type="ECO:0000256" key="1">
    <source>
        <dbReference type="SAM" id="Phobius"/>
    </source>
</evidence>
<reference evidence="3" key="1">
    <citation type="journal article" date="2019" name="Int. J. Syst. Evol. Microbiol.">
        <title>The Global Catalogue of Microorganisms (GCM) 10K type strain sequencing project: providing services to taxonomists for standard genome sequencing and annotation.</title>
        <authorList>
            <consortium name="The Broad Institute Genomics Platform"/>
            <consortium name="The Broad Institute Genome Sequencing Center for Infectious Disease"/>
            <person name="Wu L."/>
            <person name="Ma J."/>
        </authorList>
    </citation>
    <scope>NUCLEOTIDE SEQUENCE [LARGE SCALE GENOMIC DNA]</scope>
    <source>
        <strain evidence="3">CCUG 49339</strain>
    </source>
</reference>
<keyword evidence="1" id="KW-0472">Membrane</keyword>
<keyword evidence="1" id="KW-1133">Transmembrane helix</keyword>
<protein>
    <submittedName>
        <fullName evidence="2">ABC transporter permease</fullName>
    </submittedName>
</protein>
<dbReference type="EMBL" id="JBHUEM010000020">
    <property type="protein sequence ID" value="MFD1737525.1"/>
    <property type="molecule type" value="Genomic_DNA"/>
</dbReference>
<organism evidence="2 3">
    <name type="scientific">Bacillus salitolerans</name>
    <dbReference type="NCBI Taxonomy" id="1437434"/>
    <lineage>
        <taxon>Bacteria</taxon>
        <taxon>Bacillati</taxon>
        <taxon>Bacillota</taxon>
        <taxon>Bacilli</taxon>
        <taxon>Bacillales</taxon>
        <taxon>Bacillaceae</taxon>
        <taxon>Bacillus</taxon>
    </lineage>
</organism>
<gene>
    <name evidence="2" type="ORF">ACFSCX_13275</name>
</gene>
<feature type="transmembrane region" description="Helical" evidence="1">
    <location>
        <begin position="364"/>
        <end position="384"/>
    </location>
</feature>
<evidence type="ECO:0000313" key="3">
    <source>
        <dbReference type="Proteomes" id="UP001597214"/>
    </source>
</evidence>
<evidence type="ECO:0000313" key="2">
    <source>
        <dbReference type="EMBL" id="MFD1737525.1"/>
    </source>
</evidence>
<name>A0ABW4LQS3_9BACI</name>
<comment type="caution">
    <text evidence="2">The sequence shown here is derived from an EMBL/GenBank/DDBJ whole genome shotgun (WGS) entry which is preliminary data.</text>
</comment>
<keyword evidence="3" id="KW-1185">Reference proteome</keyword>
<keyword evidence="1" id="KW-0812">Transmembrane</keyword>
<feature type="transmembrane region" description="Helical" evidence="1">
    <location>
        <begin position="390"/>
        <end position="412"/>
    </location>
</feature>